<organism evidence="4 5">
    <name type="scientific">Oceanobacillus kimchii</name>
    <dbReference type="NCBI Taxonomy" id="746691"/>
    <lineage>
        <taxon>Bacteria</taxon>
        <taxon>Bacillati</taxon>
        <taxon>Bacillota</taxon>
        <taxon>Bacilli</taxon>
        <taxon>Bacillales</taxon>
        <taxon>Bacillaceae</taxon>
        <taxon>Oceanobacillus</taxon>
    </lineage>
</organism>
<evidence type="ECO:0000313" key="5">
    <source>
        <dbReference type="Proteomes" id="UP001275436"/>
    </source>
</evidence>
<accession>A0ABQ5TH41</accession>
<gene>
    <name evidence="4" type="ORF">MACH08_02340</name>
</gene>
<sequence length="174" mass="19117">MKAKCIQFTDFGSPNEVLNVEYKVIQPPKENEILVRMIARPINPSDLIPIRGAYAHRIPLPSIPGYEGVGIVEDIGSAVSPSLVGKRVLPLRGEGTWQEFVKTSADYTVVIPDSIDHFTAAQMYINPITAWVICTQELGLSPNDVLLVNACGSSIGHLFAQLSKVLDFRLGEHY</sequence>
<keyword evidence="1" id="KW-0521">NADP</keyword>
<comment type="caution">
    <text evidence="4">The sequence shown here is derived from an EMBL/GenBank/DDBJ whole genome shotgun (WGS) entry which is preliminary data.</text>
</comment>
<dbReference type="EMBL" id="BSKO01000001">
    <property type="protein sequence ID" value="GLO64450.1"/>
    <property type="molecule type" value="Genomic_DNA"/>
</dbReference>
<evidence type="ECO:0000259" key="3">
    <source>
        <dbReference type="Pfam" id="PF08240"/>
    </source>
</evidence>
<protein>
    <recommendedName>
        <fullName evidence="3">Alcohol dehydrogenase-like N-terminal domain-containing protein</fullName>
    </recommendedName>
</protein>
<dbReference type="InterPro" id="IPR011032">
    <property type="entry name" value="GroES-like_sf"/>
</dbReference>
<name>A0ABQ5TH41_9BACI</name>
<dbReference type="SUPFAM" id="SSF50129">
    <property type="entry name" value="GroES-like"/>
    <property type="match status" value="1"/>
</dbReference>
<proteinExistence type="predicted"/>
<keyword evidence="5" id="KW-1185">Reference proteome</keyword>
<evidence type="ECO:0000256" key="2">
    <source>
        <dbReference type="ARBA" id="ARBA00023002"/>
    </source>
</evidence>
<dbReference type="Gene3D" id="3.90.180.10">
    <property type="entry name" value="Medium-chain alcohol dehydrogenases, catalytic domain"/>
    <property type="match status" value="1"/>
</dbReference>
<dbReference type="PANTHER" id="PTHR48106:SF2">
    <property type="entry name" value="ZN2+-BINDING DEHYDROGENASE"/>
    <property type="match status" value="1"/>
</dbReference>
<keyword evidence="2" id="KW-0560">Oxidoreductase</keyword>
<dbReference type="CDD" id="cd05282">
    <property type="entry name" value="ETR_like"/>
    <property type="match status" value="1"/>
</dbReference>
<dbReference type="PANTHER" id="PTHR48106">
    <property type="entry name" value="QUINONE OXIDOREDUCTASE PIG3-RELATED"/>
    <property type="match status" value="1"/>
</dbReference>
<evidence type="ECO:0000256" key="1">
    <source>
        <dbReference type="ARBA" id="ARBA00022857"/>
    </source>
</evidence>
<dbReference type="Proteomes" id="UP001275436">
    <property type="component" value="Unassembled WGS sequence"/>
</dbReference>
<dbReference type="Pfam" id="PF08240">
    <property type="entry name" value="ADH_N"/>
    <property type="match status" value="1"/>
</dbReference>
<dbReference type="InterPro" id="IPR013154">
    <property type="entry name" value="ADH-like_N"/>
</dbReference>
<feature type="domain" description="Alcohol dehydrogenase-like N-terminal" evidence="3">
    <location>
        <begin position="30"/>
        <end position="113"/>
    </location>
</feature>
<evidence type="ECO:0000313" key="4">
    <source>
        <dbReference type="EMBL" id="GLO64450.1"/>
    </source>
</evidence>
<reference evidence="4 5" key="1">
    <citation type="submission" date="2023-02" db="EMBL/GenBank/DDBJ databases">
        <title>Oceanobacillus kimchii IFOP_LL358 isolated form Alexandrium catenella lab strain.</title>
        <authorList>
            <person name="Gajardo G."/>
            <person name="Ueki S."/>
            <person name="Maruyama F."/>
        </authorList>
    </citation>
    <scope>NUCLEOTIDE SEQUENCE [LARGE SCALE GENOMIC DNA]</scope>
    <source>
        <strain evidence="4 5">IFOP_LL358</strain>
    </source>
</reference>